<dbReference type="GO" id="GO:0005634">
    <property type="term" value="C:nucleus"/>
    <property type="evidence" value="ECO:0007669"/>
    <property type="project" value="UniProtKB-SubCell"/>
</dbReference>
<evidence type="ECO:0000256" key="8">
    <source>
        <dbReference type="SAM" id="MobiDB-lite"/>
    </source>
</evidence>
<dbReference type="FunFam" id="1.25.40.90:FF:000037">
    <property type="entry name" value="Enhancer of ag-4 2"/>
    <property type="match status" value="1"/>
</dbReference>
<feature type="region of interest" description="Disordered" evidence="8">
    <location>
        <begin position="1552"/>
        <end position="1573"/>
    </location>
</feature>
<gene>
    <name evidence="11" type="ORF">Tsubulata_015812</name>
</gene>
<dbReference type="PRINTS" id="PR01217">
    <property type="entry name" value="PRICHEXTENSN"/>
</dbReference>
<dbReference type="Pfam" id="PF00855">
    <property type="entry name" value="PWWP"/>
    <property type="match status" value="1"/>
</dbReference>
<keyword evidence="5" id="KW-0287">Flowering</keyword>
<feature type="compositionally biased region" description="Polar residues" evidence="8">
    <location>
        <begin position="204"/>
        <end position="218"/>
    </location>
</feature>
<feature type="compositionally biased region" description="Basic residues" evidence="8">
    <location>
        <begin position="707"/>
        <end position="720"/>
    </location>
</feature>
<dbReference type="InterPro" id="IPR000313">
    <property type="entry name" value="PWWP_dom"/>
</dbReference>
<dbReference type="Proteomes" id="UP001141552">
    <property type="component" value="Unassembled WGS sequence"/>
</dbReference>
<feature type="compositionally biased region" description="Acidic residues" evidence="8">
    <location>
        <begin position="1209"/>
        <end position="1221"/>
    </location>
</feature>
<feature type="compositionally biased region" description="Polar residues" evidence="8">
    <location>
        <begin position="753"/>
        <end position="771"/>
    </location>
</feature>
<feature type="domain" description="PWWP" evidence="9">
    <location>
        <begin position="18"/>
        <end position="80"/>
    </location>
</feature>
<keyword evidence="4" id="KW-0805">Transcription regulation</keyword>
<feature type="compositionally biased region" description="Pro residues" evidence="8">
    <location>
        <begin position="1260"/>
        <end position="1334"/>
    </location>
</feature>
<dbReference type="OrthoDB" id="62853at2759"/>
<keyword evidence="7" id="KW-0539">Nucleus</keyword>
<evidence type="ECO:0000313" key="12">
    <source>
        <dbReference type="Proteomes" id="UP001141552"/>
    </source>
</evidence>
<dbReference type="PROSITE" id="PS51391">
    <property type="entry name" value="CID"/>
    <property type="match status" value="1"/>
</dbReference>
<dbReference type="Pfam" id="PF04818">
    <property type="entry name" value="CID"/>
    <property type="match status" value="1"/>
</dbReference>
<dbReference type="InterPro" id="IPR008942">
    <property type="entry name" value="ENTH_VHS"/>
</dbReference>
<keyword evidence="12" id="KW-1185">Reference proteome</keyword>
<dbReference type="InterPro" id="IPR006569">
    <property type="entry name" value="CID_dom"/>
</dbReference>
<feature type="compositionally biased region" description="Basic and acidic residues" evidence="8">
    <location>
        <begin position="221"/>
        <end position="245"/>
    </location>
</feature>
<evidence type="ECO:0000256" key="3">
    <source>
        <dbReference type="ARBA" id="ARBA00022664"/>
    </source>
</evidence>
<evidence type="ECO:0000256" key="5">
    <source>
        <dbReference type="ARBA" id="ARBA00023089"/>
    </source>
</evidence>
<feature type="compositionally biased region" description="Polar residues" evidence="8">
    <location>
        <begin position="180"/>
        <end position="193"/>
    </location>
</feature>
<feature type="region of interest" description="Disordered" evidence="8">
    <location>
        <begin position="622"/>
        <end position="774"/>
    </location>
</feature>
<feature type="region of interest" description="Disordered" evidence="8">
    <location>
        <begin position="168"/>
        <end position="410"/>
    </location>
</feature>
<dbReference type="SMART" id="SM00293">
    <property type="entry name" value="PWWP"/>
    <property type="match status" value="1"/>
</dbReference>
<evidence type="ECO:0000313" key="11">
    <source>
        <dbReference type="EMBL" id="KAJ4822810.1"/>
    </source>
</evidence>
<dbReference type="GO" id="GO:0009908">
    <property type="term" value="P:flower development"/>
    <property type="evidence" value="ECO:0007669"/>
    <property type="project" value="UniProtKB-KW"/>
</dbReference>
<keyword evidence="3" id="KW-0507">mRNA processing</keyword>
<feature type="domain" description="CID" evidence="10">
    <location>
        <begin position="968"/>
        <end position="1109"/>
    </location>
</feature>
<organism evidence="11 12">
    <name type="scientific">Turnera subulata</name>
    <dbReference type="NCBI Taxonomy" id="218843"/>
    <lineage>
        <taxon>Eukaryota</taxon>
        <taxon>Viridiplantae</taxon>
        <taxon>Streptophyta</taxon>
        <taxon>Embryophyta</taxon>
        <taxon>Tracheophyta</taxon>
        <taxon>Spermatophyta</taxon>
        <taxon>Magnoliopsida</taxon>
        <taxon>eudicotyledons</taxon>
        <taxon>Gunneridae</taxon>
        <taxon>Pentapetalae</taxon>
        <taxon>rosids</taxon>
        <taxon>fabids</taxon>
        <taxon>Malpighiales</taxon>
        <taxon>Passifloraceae</taxon>
        <taxon>Turnera</taxon>
    </lineage>
</organism>
<comment type="caution">
    <text evidence="11">The sequence shown here is derived from an EMBL/GenBank/DDBJ whole genome shotgun (WGS) entry which is preliminary data.</text>
</comment>
<feature type="compositionally biased region" description="Basic and acidic residues" evidence="8">
    <location>
        <begin position="118"/>
        <end position="128"/>
    </location>
</feature>
<feature type="compositionally biased region" description="Basic and acidic residues" evidence="8">
    <location>
        <begin position="296"/>
        <end position="332"/>
    </location>
</feature>
<evidence type="ECO:0000256" key="2">
    <source>
        <dbReference type="ARBA" id="ARBA00022473"/>
    </source>
</evidence>
<feature type="compositionally biased region" description="Polar residues" evidence="8">
    <location>
        <begin position="927"/>
        <end position="941"/>
    </location>
</feature>
<feature type="compositionally biased region" description="Polar residues" evidence="8">
    <location>
        <begin position="665"/>
        <end position="674"/>
    </location>
</feature>
<evidence type="ECO:0000256" key="1">
    <source>
        <dbReference type="ARBA" id="ARBA00004123"/>
    </source>
</evidence>
<name>A0A9Q0J024_9ROSI</name>
<protein>
    <recommendedName>
        <fullName evidence="13">CID domain-containing protein</fullName>
    </recommendedName>
</protein>
<dbReference type="SUPFAM" id="SSF63748">
    <property type="entry name" value="Tudor/PWWP/MBT"/>
    <property type="match status" value="1"/>
</dbReference>
<comment type="subcellular location">
    <subcellularLocation>
        <location evidence="1">Nucleus</location>
    </subcellularLocation>
</comment>
<dbReference type="PANTHER" id="PTHR12550:SF70">
    <property type="entry name" value="JIL-1 ANCHORING AND STABILIZING PROTEIN, ISOFORM A"/>
    <property type="match status" value="1"/>
</dbReference>
<dbReference type="PANTHER" id="PTHR12550">
    <property type="entry name" value="HEPATOMA-DERIVED GROWTH FACTOR-RELATED"/>
    <property type="match status" value="1"/>
</dbReference>
<feature type="region of interest" description="Disordered" evidence="8">
    <location>
        <begin position="787"/>
        <end position="827"/>
    </location>
</feature>
<dbReference type="GO" id="GO:0006397">
    <property type="term" value="P:mRNA processing"/>
    <property type="evidence" value="ECO:0007669"/>
    <property type="project" value="UniProtKB-KW"/>
</dbReference>
<evidence type="ECO:0000259" key="9">
    <source>
        <dbReference type="PROSITE" id="PS50812"/>
    </source>
</evidence>
<proteinExistence type="predicted"/>
<feature type="region of interest" description="Disordered" evidence="8">
    <location>
        <begin position="927"/>
        <end position="968"/>
    </location>
</feature>
<dbReference type="Gene3D" id="2.30.30.140">
    <property type="match status" value="1"/>
</dbReference>
<feature type="compositionally biased region" description="Low complexity" evidence="8">
    <location>
        <begin position="1335"/>
        <end position="1352"/>
    </location>
</feature>
<evidence type="ECO:0000256" key="6">
    <source>
        <dbReference type="ARBA" id="ARBA00023163"/>
    </source>
</evidence>
<sequence length="1587" mass="169922">MAPGRKKGANKAKAQLSLGDLVLAKVKGYPFWPAKISRPEDVQREDVQRPRDPKKYFVTFFGTQEIAFVGASDIQVFTSELKTKLSARCQGKKDKFFSQAVKEICAAFEELQNGRPSGLEDSKDRSTSRCESLSIDGTEDEGMEAGAGGETCDTGTGDLCSSLVHSLRRQGGTDTDDKNPSVSCNADSNSSPVLSPEKKVKLSNGEQVQEALSTSSLDDASYVKDEKSADANEEDMKNLAIREKACINGNESGRKVEDTSEENSSSAVKALDVGKTSGHIPSEPGEVAKNRVKNKNVKDEKPADASEDCMKNPGMRDKACRNGNESKRKVEDTSEDNSSFAVKAVEGGKSSGHIPSEPGEVSRKRVKNKFGSGGNTGSKGFDKIKRVHSGLEEESQTAETSRPAKKSKLVDVRDEAIKGSRAKNIKSNLPGSNDAEHIAAKQPVACEERETVLALGAEKANINSDVSSVLAKVKSDASSHIGKVKSTASAQAGDAKLDASIQKGKVKSEASNQSTKAKSDAFLQSGKVKPDTSVNVAALTSKAKSDTVAQTGKVKPDVSTDEAVLPVLKRRRRALEAMCDSAALSSEDNLDNNHLELKNDLTINSARVPANQHPKRRRAVCLYDDEDEDEKPKTPVHGGVGRTVRANSGASDISKRNDGQGGGSATQHGNSNHPRPSGGDSAGVEHHNLKESSSQLHNSGLSPSRLKNMKRHDIHNHISPKKLEPGQLSTKDVKPALVSPKASPHPPVGGKQVSEQQESTKLSVKTPLSNQKAALVGSSKVSAAVSDSSKSSASQNHLSSQKNRIALSVEKPKSTPKSIPRTNDAVASAETSTELEAFMEGRNSAFIESKTPDSALSMKDLIAAAQAKRKLAHSQHFYLGNPGSAFVSFNDPPGVSPSSPSAQPFLSGSGIVMQPDLQSSQYRTNFLSPSTLGQQSASRNQVDTEEIEEGRVSSGHRPTGGSLSGGTEAAVARDAFEGMIETLSRTKDSIGRATRLAIDCAKYGIANEVVELLIRKLESEPSYHRKVDLFFLVDSITQCSHNQKGIAGASYVPTVQAALPRLLGAAAPPGGSARENRRQCLKVLRLWLERKIFPDSVLKRYMDEIGISNDDISSGISFRRPSRAERAVDDPIREMEGMLVDEYGSNATFQLPGFLSSHVFEDEDEEEDFPSSLPKEAAELPSVPDPTPVLPESETVTVTPTDRRHCILEDVDGELEMEDVSEQQKDERPLLSTGSFETDAQQHCSDGILETATNNSLELPPLPEGSPPPPPNSPPPLPPLPPSPPPPPPPPTSPSPPPPPPPPPLHLPLQPPPPPLPPPAAPPLAPPSLPPQPSIPTQSFGPSQSSVQSSPQLAYQPALPQEYCSTPSGNQLAQMAGNTSHGNHVDAVAKGDFCAQQSSCFVPMAGCSSRESSGFNSSRNLEYGHNDLYLNPQSTQQHPHFPHVNAPFMQRPMHPSHTQTPAGHFSYAKPAIQQHPQHPYPRPYPLPSHPDVQRRFVTDDRWRMPSSEFNSDQHGAWMGGRTASLAGPSTGPEGYFRPPPDRPPVANMGFQVPASSNLPAGAPTPGGGSQMLPCRPDMSALNCWRPA</sequence>
<accession>A0A9Q0J024</accession>
<reference evidence="11" key="1">
    <citation type="submission" date="2022-02" db="EMBL/GenBank/DDBJ databases">
        <authorList>
            <person name="Henning P.M."/>
            <person name="McCubbin A.G."/>
            <person name="Shore J.S."/>
        </authorList>
    </citation>
    <scope>NUCLEOTIDE SEQUENCE</scope>
    <source>
        <strain evidence="11">F60SS</strain>
        <tissue evidence="11">Leaves</tissue>
    </source>
</reference>
<reference evidence="11" key="2">
    <citation type="journal article" date="2023" name="Plants (Basel)">
        <title>Annotation of the Turnera subulata (Passifloraceae) Draft Genome Reveals the S-Locus Evolved after the Divergence of Turneroideae from Passifloroideae in a Stepwise Manner.</title>
        <authorList>
            <person name="Henning P.M."/>
            <person name="Roalson E.H."/>
            <person name="Mir W."/>
            <person name="McCubbin A.G."/>
            <person name="Shore J.S."/>
        </authorList>
    </citation>
    <scope>NUCLEOTIDE SEQUENCE</scope>
    <source>
        <strain evidence="11">F60SS</strain>
    </source>
</reference>
<evidence type="ECO:0000256" key="4">
    <source>
        <dbReference type="ARBA" id="ARBA00023015"/>
    </source>
</evidence>
<feature type="region of interest" description="Disordered" evidence="8">
    <location>
        <begin position="115"/>
        <end position="151"/>
    </location>
</feature>
<keyword evidence="2" id="KW-0217">Developmental protein</keyword>
<feature type="region of interest" description="Disordered" evidence="8">
    <location>
        <begin position="1162"/>
        <end position="1235"/>
    </location>
</feature>
<evidence type="ECO:0000256" key="7">
    <source>
        <dbReference type="ARBA" id="ARBA00023242"/>
    </source>
</evidence>
<dbReference type="PROSITE" id="PS50812">
    <property type="entry name" value="PWWP"/>
    <property type="match status" value="1"/>
</dbReference>
<evidence type="ECO:0008006" key="13">
    <source>
        <dbReference type="Google" id="ProtNLM"/>
    </source>
</evidence>
<dbReference type="SMART" id="SM00582">
    <property type="entry name" value="RPR"/>
    <property type="match status" value="1"/>
</dbReference>
<evidence type="ECO:0000259" key="10">
    <source>
        <dbReference type="PROSITE" id="PS51391"/>
    </source>
</evidence>
<feature type="region of interest" description="Disordered" evidence="8">
    <location>
        <begin position="479"/>
        <end position="523"/>
    </location>
</feature>
<keyword evidence="6" id="KW-0804">Transcription</keyword>
<feature type="region of interest" description="Disordered" evidence="8">
    <location>
        <begin position="1255"/>
        <end position="1354"/>
    </location>
</feature>
<dbReference type="EMBL" id="JAKUCV010007570">
    <property type="protein sequence ID" value="KAJ4822810.1"/>
    <property type="molecule type" value="Genomic_DNA"/>
</dbReference>
<dbReference type="Gene3D" id="1.25.40.90">
    <property type="match status" value="1"/>
</dbReference>
<feature type="compositionally biased region" description="Polar residues" evidence="8">
    <location>
        <begin position="691"/>
        <end position="702"/>
    </location>
</feature>